<comment type="catalytic activity">
    <reaction evidence="9">
        <text>(1R,2R)-1,2-dihydrobenzene-1,2-diol + NADP(+) = catechol + NADPH + H(+)</text>
        <dbReference type="Rhea" id="RHEA:16729"/>
        <dbReference type="ChEBI" id="CHEBI:10702"/>
        <dbReference type="ChEBI" id="CHEBI:15378"/>
        <dbReference type="ChEBI" id="CHEBI:18135"/>
        <dbReference type="ChEBI" id="CHEBI:57783"/>
        <dbReference type="ChEBI" id="CHEBI:58349"/>
        <dbReference type="EC" id="1.3.1.20"/>
    </reaction>
</comment>
<dbReference type="PANTHER" id="PTHR22604:SF105">
    <property type="entry name" value="TRANS-1,2-DIHYDROBENZENE-1,2-DIOL DEHYDROGENASE"/>
    <property type="match status" value="1"/>
</dbReference>
<evidence type="ECO:0000256" key="1">
    <source>
        <dbReference type="ARBA" id="ARBA00010928"/>
    </source>
</evidence>
<name>A0A7T8JSW9_CALRO</name>
<dbReference type="Pfam" id="PF01408">
    <property type="entry name" value="GFO_IDH_MocA"/>
    <property type="match status" value="1"/>
</dbReference>
<evidence type="ECO:0000256" key="5">
    <source>
        <dbReference type="ARBA" id="ARBA00040603"/>
    </source>
</evidence>
<feature type="non-terminal residue" evidence="12">
    <location>
        <position position="1"/>
    </location>
</feature>
<evidence type="ECO:0000313" key="13">
    <source>
        <dbReference type="Proteomes" id="UP000595437"/>
    </source>
</evidence>
<keyword evidence="2" id="KW-0560">Oxidoreductase</keyword>
<sequence>PEVDIIYIASINTEHYKACKAALEAGKHVLCEKPMGMNADLTESLISLAKTKGVFLLEAIWSRFLPSMKHFEPISPPSEKSSM</sequence>
<protein>
    <recommendedName>
        <fullName evidence="5">Trans-1,2-dihydrobenzene-1,2-diol dehydrogenase</fullName>
        <ecNumber evidence="4">1.1.1.179</ecNumber>
        <ecNumber evidence="3">1.3.1.20</ecNumber>
    </recommendedName>
    <alternativeName>
        <fullName evidence="8">D-xylose 1-dehydrogenase</fullName>
    </alternativeName>
    <alternativeName>
        <fullName evidence="7">D-xylose-NADP dehydrogenase</fullName>
    </alternativeName>
    <alternativeName>
        <fullName evidence="6">Dimeric dihydrodiol dehydrogenase</fullName>
    </alternativeName>
</protein>
<organism evidence="12 13">
    <name type="scientific">Caligus rogercresseyi</name>
    <name type="common">Sea louse</name>
    <dbReference type="NCBI Taxonomy" id="217165"/>
    <lineage>
        <taxon>Eukaryota</taxon>
        <taxon>Metazoa</taxon>
        <taxon>Ecdysozoa</taxon>
        <taxon>Arthropoda</taxon>
        <taxon>Crustacea</taxon>
        <taxon>Multicrustacea</taxon>
        <taxon>Hexanauplia</taxon>
        <taxon>Copepoda</taxon>
        <taxon>Siphonostomatoida</taxon>
        <taxon>Caligidae</taxon>
        <taxon>Caligus</taxon>
    </lineage>
</organism>
<evidence type="ECO:0000256" key="6">
    <source>
        <dbReference type="ARBA" id="ARBA00042926"/>
    </source>
</evidence>
<dbReference type="EMBL" id="CP045910">
    <property type="protein sequence ID" value="QQP31482.1"/>
    <property type="molecule type" value="Genomic_DNA"/>
</dbReference>
<accession>A0A7T8JSW9</accession>
<dbReference type="InterPro" id="IPR036291">
    <property type="entry name" value="NAD(P)-bd_dom_sf"/>
</dbReference>
<dbReference type="Proteomes" id="UP000595437">
    <property type="component" value="Chromosome 21"/>
</dbReference>
<dbReference type="Gene3D" id="3.40.50.720">
    <property type="entry name" value="NAD(P)-binding Rossmann-like Domain"/>
    <property type="match status" value="1"/>
</dbReference>
<dbReference type="GO" id="GO:0000166">
    <property type="term" value="F:nucleotide binding"/>
    <property type="evidence" value="ECO:0007669"/>
    <property type="project" value="InterPro"/>
</dbReference>
<evidence type="ECO:0000256" key="7">
    <source>
        <dbReference type="ARBA" id="ARBA00042988"/>
    </source>
</evidence>
<dbReference type="EC" id="1.1.1.179" evidence="4"/>
<dbReference type="EC" id="1.3.1.20" evidence="3"/>
<comment type="similarity">
    <text evidence="1">Belongs to the Gfo/Idh/MocA family.</text>
</comment>
<keyword evidence="13" id="KW-1185">Reference proteome</keyword>
<evidence type="ECO:0000256" key="2">
    <source>
        <dbReference type="ARBA" id="ARBA00023002"/>
    </source>
</evidence>
<dbReference type="InterPro" id="IPR050984">
    <property type="entry name" value="Gfo/Idh/MocA_domain"/>
</dbReference>
<evidence type="ECO:0000256" key="10">
    <source>
        <dbReference type="ARBA" id="ARBA00049233"/>
    </source>
</evidence>
<dbReference type="InterPro" id="IPR000683">
    <property type="entry name" value="Gfo/Idh/MocA-like_OxRdtase_N"/>
</dbReference>
<feature type="domain" description="Gfo/Idh/MocA-like oxidoreductase N-terminal" evidence="11">
    <location>
        <begin position="1"/>
        <end position="56"/>
    </location>
</feature>
<evidence type="ECO:0000256" key="8">
    <source>
        <dbReference type="ARBA" id="ARBA00043025"/>
    </source>
</evidence>
<evidence type="ECO:0000256" key="9">
    <source>
        <dbReference type="ARBA" id="ARBA00047423"/>
    </source>
</evidence>
<dbReference type="PANTHER" id="PTHR22604">
    <property type="entry name" value="OXIDOREDUCTASES"/>
    <property type="match status" value="1"/>
</dbReference>
<evidence type="ECO:0000259" key="11">
    <source>
        <dbReference type="Pfam" id="PF01408"/>
    </source>
</evidence>
<evidence type="ECO:0000313" key="12">
    <source>
        <dbReference type="EMBL" id="QQP31482.1"/>
    </source>
</evidence>
<dbReference type="GO" id="GO:0047837">
    <property type="term" value="F:D-xylose 1-dehydrogenase (NADP+) activity"/>
    <property type="evidence" value="ECO:0007669"/>
    <property type="project" value="UniProtKB-EC"/>
</dbReference>
<comment type="catalytic activity">
    <reaction evidence="10">
        <text>D-xylose + NADP(+) = D-xylono-1,5-lactone + NADPH + H(+)</text>
        <dbReference type="Rhea" id="RHEA:22000"/>
        <dbReference type="ChEBI" id="CHEBI:15378"/>
        <dbReference type="ChEBI" id="CHEBI:15867"/>
        <dbReference type="ChEBI" id="CHEBI:53455"/>
        <dbReference type="ChEBI" id="CHEBI:57783"/>
        <dbReference type="ChEBI" id="CHEBI:58349"/>
        <dbReference type="EC" id="1.1.1.179"/>
    </reaction>
</comment>
<gene>
    <name evidence="12" type="ORF">FKW44_025094</name>
</gene>
<dbReference type="OrthoDB" id="2129491at2759"/>
<dbReference type="GO" id="GO:0047115">
    <property type="term" value="F:trans-1,2-dihydrobenzene-1,2-diol dehydrogenase activity"/>
    <property type="evidence" value="ECO:0007669"/>
    <property type="project" value="UniProtKB-EC"/>
</dbReference>
<dbReference type="AlphaFoldDB" id="A0A7T8JSW9"/>
<proteinExistence type="inferred from homology"/>
<dbReference type="SUPFAM" id="SSF51735">
    <property type="entry name" value="NAD(P)-binding Rossmann-fold domains"/>
    <property type="match status" value="1"/>
</dbReference>
<evidence type="ECO:0000256" key="4">
    <source>
        <dbReference type="ARBA" id="ARBA00038984"/>
    </source>
</evidence>
<evidence type="ECO:0000256" key="3">
    <source>
        <dbReference type="ARBA" id="ARBA00038853"/>
    </source>
</evidence>
<reference evidence="13" key="1">
    <citation type="submission" date="2021-01" db="EMBL/GenBank/DDBJ databases">
        <title>Caligus Genome Assembly.</title>
        <authorList>
            <person name="Gallardo-Escarate C."/>
        </authorList>
    </citation>
    <scope>NUCLEOTIDE SEQUENCE [LARGE SCALE GENOMIC DNA]</scope>
</reference>